<dbReference type="Proteomes" id="UP001623592">
    <property type="component" value="Unassembled WGS sequence"/>
</dbReference>
<sequence>MTNVLIKNNKKANSKTIKNNIKNKMHIENISLEELSKKTNISILKLIFLLDFNFSKVKLSYAIKICKALKMKVSDIFI</sequence>
<dbReference type="RefSeq" id="WP_406788077.1">
    <property type="nucleotide sequence ID" value="NZ_JBJIAA010000010.1"/>
</dbReference>
<keyword evidence="3" id="KW-1185">Reference proteome</keyword>
<dbReference type="Pfam" id="PF13443">
    <property type="entry name" value="HTH_26"/>
    <property type="match status" value="1"/>
</dbReference>
<reference evidence="2 3" key="1">
    <citation type="submission" date="2024-11" db="EMBL/GenBank/DDBJ databases">
        <authorList>
            <person name="Heng Y.C."/>
            <person name="Lim A.C.H."/>
            <person name="Lee J.K.Y."/>
            <person name="Kittelmann S."/>
        </authorList>
    </citation>
    <scope>NUCLEOTIDE SEQUENCE [LARGE SCALE GENOMIC DNA]</scope>
    <source>
        <strain evidence="2 3">WILCCON 0114</strain>
    </source>
</reference>
<dbReference type="InterPro" id="IPR010982">
    <property type="entry name" value="Lambda_DNA-bd_dom_sf"/>
</dbReference>
<protein>
    <submittedName>
        <fullName evidence="2">Helix-turn-helix domain-containing protein</fullName>
    </submittedName>
</protein>
<proteinExistence type="predicted"/>
<organism evidence="2 3">
    <name type="scientific">Clostridium neuense</name>
    <dbReference type="NCBI Taxonomy" id="1728934"/>
    <lineage>
        <taxon>Bacteria</taxon>
        <taxon>Bacillati</taxon>
        <taxon>Bacillota</taxon>
        <taxon>Clostridia</taxon>
        <taxon>Eubacteriales</taxon>
        <taxon>Clostridiaceae</taxon>
        <taxon>Clostridium</taxon>
    </lineage>
</organism>
<dbReference type="EMBL" id="JBJIAA010000010">
    <property type="protein sequence ID" value="MFL0251422.1"/>
    <property type="molecule type" value="Genomic_DNA"/>
</dbReference>
<dbReference type="Gene3D" id="1.10.260.40">
    <property type="entry name" value="lambda repressor-like DNA-binding domains"/>
    <property type="match status" value="1"/>
</dbReference>
<comment type="caution">
    <text evidence="2">The sequence shown here is derived from an EMBL/GenBank/DDBJ whole genome shotgun (WGS) entry which is preliminary data.</text>
</comment>
<evidence type="ECO:0000313" key="2">
    <source>
        <dbReference type="EMBL" id="MFL0251422.1"/>
    </source>
</evidence>
<evidence type="ECO:0000259" key="1">
    <source>
        <dbReference type="Pfam" id="PF13443"/>
    </source>
</evidence>
<gene>
    <name evidence="2" type="ORF">ACJDT4_13445</name>
</gene>
<accession>A0ABW8THY9</accession>
<evidence type="ECO:0000313" key="3">
    <source>
        <dbReference type="Proteomes" id="UP001623592"/>
    </source>
</evidence>
<name>A0ABW8THY9_9CLOT</name>
<dbReference type="SUPFAM" id="SSF47413">
    <property type="entry name" value="lambda repressor-like DNA-binding domains"/>
    <property type="match status" value="1"/>
</dbReference>
<dbReference type="InterPro" id="IPR001387">
    <property type="entry name" value="Cro/C1-type_HTH"/>
</dbReference>
<feature type="domain" description="HTH cro/C1-type" evidence="1">
    <location>
        <begin position="20"/>
        <end position="77"/>
    </location>
</feature>